<dbReference type="InterPro" id="IPR011009">
    <property type="entry name" value="Kinase-like_dom_sf"/>
</dbReference>
<dbReference type="PANTHER" id="PTHR38248:SF2">
    <property type="entry name" value="FUNK1 11"/>
    <property type="match status" value="1"/>
</dbReference>
<organism evidence="2 3">
    <name type="scientific">Paxillus involutus ATCC 200175</name>
    <dbReference type="NCBI Taxonomy" id="664439"/>
    <lineage>
        <taxon>Eukaryota</taxon>
        <taxon>Fungi</taxon>
        <taxon>Dikarya</taxon>
        <taxon>Basidiomycota</taxon>
        <taxon>Agaricomycotina</taxon>
        <taxon>Agaricomycetes</taxon>
        <taxon>Agaricomycetidae</taxon>
        <taxon>Boletales</taxon>
        <taxon>Paxilineae</taxon>
        <taxon>Paxillaceae</taxon>
        <taxon>Paxillus</taxon>
    </lineage>
</organism>
<dbReference type="GO" id="GO:0004672">
    <property type="term" value="F:protein kinase activity"/>
    <property type="evidence" value="ECO:0007669"/>
    <property type="project" value="InterPro"/>
</dbReference>
<reference evidence="2 3" key="1">
    <citation type="submission" date="2014-06" db="EMBL/GenBank/DDBJ databases">
        <authorList>
            <consortium name="DOE Joint Genome Institute"/>
            <person name="Kuo A."/>
            <person name="Kohler A."/>
            <person name="Nagy L.G."/>
            <person name="Floudas D."/>
            <person name="Copeland A."/>
            <person name="Barry K.W."/>
            <person name="Cichocki N."/>
            <person name="Veneault-Fourrey C."/>
            <person name="LaButti K."/>
            <person name="Lindquist E.A."/>
            <person name="Lipzen A."/>
            <person name="Lundell T."/>
            <person name="Morin E."/>
            <person name="Murat C."/>
            <person name="Sun H."/>
            <person name="Tunlid A."/>
            <person name="Henrissat B."/>
            <person name="Grigoriev I.V."/>
            <person name="Hibbett D.S."/>
            <person name="Martin F."/>
            <person name="Nordberg H.P."/>
            <person name="Cantor M.N."/>
            <person name="Hua S.X."/>
        </authorList>
    </citation>
    <scope>NUCLEOTIDE SEQUENCE [LARGE SCALE GENOMIC DNA]</scope>
    <source>
        <strain evidence="2 3">ATCC 200175</strain>
    </source>
</reference>
<dbReference type="Pfam" id="PF17667">
    <property type="entry name" value="Pkinase_fungal"/>
    <property type="match status" value="1"/>
</dbReference>
<dbReference type="PROSITE" id="PS50011">
    <property type="entry name" value="PROTEIN_KINASE_DOM"/>
    <property type="match status" value="1"/>
</dbReference>
<feature type="non-terminal residue" evidence="2">
    <location>
        <position position="84"/>
    </location>
</feature>
<evidence type="ECO:0000313" key="2">
    <source>
        <dbReference type="EMBL" id="KIJ09028.1"/>
    </source>
</evidence>
<reference evidence="3" key="2">
    <citation type="submission" date="2015-01" db="EMBL/GenBank/DDBJ databases">
        <title>Evolutionary Origins and Diversification of the Mycorrhizal Mutualists.</title>
        <authorList>
            <consortium name="DOE Joint Genome Institute"/>
            <consortium name="Mycorrhizal Genomics Consortium"/>
            <person name="Kohler A."/>
            <person name="Kuo A."/>
            <person name="Nagy L.G."/>
            <person name="Floudas D."/>
            <person name="Copeland A."/>
            <person name="Barry K.W."/>
            <person name="Cichocki N."/>
            <person name="Veneault-Fourrey C."/>
            <person name="LaButti K."/>
            <person name="Lindquist E.A."/>
            <person name="Lipzen A."/>
            <person name="Lundell T."/>
            <person name="Morin E."/>
            <person name="Murat C."/>
            <person name="Riley R."/>
            <person name="Ohm R."/>
            <person name="Sun H."/>
            <person name="Tunlid A."/>
            <person name="Henrissat B."/>
            <person name="Grigoriev I.V."/>
            <person name="Hibbett D.S."/>
            <person name="Martin F."/>
        </authorList>
    </citation>
    <scope>NUCLEOTIDE SEQUENCE [LARGE SCALE GENOMIC DNA]</scope>
    <source>
        <strain evidence="3">ATCC 200175</strain>
    </source>
</reference>
<dbReference type="PANTHER" id="PTHR38248">
    <property type="entry name" value="FUNK1 6"/>
    <property type="match status" value="1"/>
</dbReference>
<dbReference type="InterPro" id="IPR000719">
    <property type="entry name" value="Prot_kinase_dom"/>
</dbReference>
<dbReference type="Gene3D" id="1.10.510.10">
    <property type="entry name" value="Transferase(Phosphotransferase) domain 1"/>
    <property type="match status" value="1"/>
</dbReference>
<feature type="domain" description="Protein kinase" evidence="1">
    <location>
        <begin position="1"/>
        <end position="84"/>
    </location>
</feature>
<dbReference type="HOGENOM" id="CLU_138921_1_0_1"/>
<name>A0A0C9TDD3_PAXIN</name>
<dbReference type="GO" id="GO:0005524">
    <property type="term" value="F:ATP binding"/>
    <property type="evidence" value="ECO:0007669"/>
    <property type="project" value="InterPro"/>
</dbReference>
<feature type="non-terminal residue" evidence="2">
    <location>
        <position position="1"/>
    </location>
</feature>
<keyword evidence="3" id="KW-1185">Reference proteome</keyword>
<evidence type="ECO:0000259" key="1">
    <source>
        <dbReference type="PROSITE" id="PS50011"/>
    </source>
</evidence>
<dbReference type="SUPFAM" id="SSF56112">
    <property type="entry name" value="Protein kinase-like (PK-like)"/>
    <property type="match status" value="1"/>
</dbReference>
<accession>A0A0C9TDD3</accession>
<dbReference type="InterPro" id="IPR040976">
    <property type="entry name" value="Pkinase_fungal"/>
</dbReference>
<sequence>AYNIVKVLHRDISPGHIILTDDGEGLLIDWELAKKVVDNVAKRRGRTGTWQFMSAVLLRNPGMTHTLQDDIESFLHVLVWASIK</sequence>
<gene>
    <name evidence="2" type="ORF">PAXINDRAFT_53332</name>
</gene>
<dbReference type="EMBL" id="KN819518">
    <property type="protein sequence ID" value="KIJ09028.1"/>
    <property type="molecule type" value="Genomic_DNA"/>
</dbReference>
<dbReference type="OrthoDB" id="2747778at2759"/>
<evidence type="ECO:0000313" key="3">
    <source>
        <dbReference type="Proteomes" id="UP000053647"/>
    </source>
</evidence>
<dbReference type="AlphaFoldDB" id="A0A0C9TDD3"/>
<protein>
    <recommendedName>
        <fullName evidence="1">Protein kinase domain-containing protein</fullName>
    </recommendedName>
</protein>
<proteinExistence type="predicted"/>
<dbReference type="Proteomes" id="UP000053647">
    <property type="component" value="Unassembled WGS sequence"/>
</dbReference>